<proteinExistence type="predicted"/>
<dbReference type="Proteomes" id="UP001189624">
    <property type="component" value="Chromosome 3"/>
</dbReference>
<name>A0AA86S932_9FABA</name>
<accession>A0AA86S932</accession>
<gene>
    <name evidence="1" type="ORF">AYBTSS11_LOCUS8750</name>
</gene>
<dbReference type="Gramene" id="rna-AYBTSS11_LOCUS8750">
    <property type="protein sequence ID" value="CAJ1938739.1"/>
    <property type="gene ID" value="gene-AYBTSS11_LOCUS8750"/>
</dbReference>
<evidence type="ECO:0000313" key="2">
    <source>
        <dbReference type="Proteomes" id="UP001189624"/>
    </source>
</evidence>
<dbReference type="AlphaFoldDB" id="A0AA86S932"/>
<dbReference type="EMBL" id="OY731400">
    <property type="protein sequence ID" value="CAJ1938739.1"/>
    <property type="molecule type" value="Genomic_DNA"/>
</dbReference>
<keyword evidence="2" id="KW-1185">Reference proteome</keyword>
<reference evidence="1" key="1">
    <citation type="submission" date="2023-10" db="EMBL/GenBank/DDBJ databases">
        <authorList>
            <person name="Domelevo Entfellner J.-B."/>
        </authorList>
    </citation>
    <scope>NUCLEOTIDE SEQUENCE</scope>
</reference>
<evidence type="ECO:0000313" key="1">
    <source>
        <dbReference type="EMBL" id="CAJ1938739.1"/>
    </source>
</evidence>
<sequence length="111" mass="12301">MRCLYKGTMVLSKRTKNNVKIPSSCSLFDYGAAGCTAMRLIVREGWRVVVLAACLGAVRVKPCEDPDPLVNDPYKLPHASDQTQKPHTLFSLLLSLFNSRMGMKESEKGVL</sequence>
<organism evidence="1 2">
    <name type="scientific">Sphenostylis stenocarpa</name>
    <dbReference type="NCBI Taxonomy" id="92480"/>
    <lineage>
        <taxon>Eukaryota</taxon>
        <taxon>Viridiplantae</taxon>
        <taxon>Streptophyta</taxon>
        <taxon>Embryophyta</taxon>
        <taxon>Tracheophyta</taxon>
        <taxon>Spermatophyta</taxon>
        <taxon>Magnoliopsida</taxon>
        <taxon>eudicotyledons</taxon>
        <taxon>Gunneridae</taxon>
        <taxon>Pentapetalae</taxon>
        <taxon>rosids</taxon>
        <taxon>fabids</taxon>
        <taxon>Fabales</taxon>
        <taxon>Fabaceae</taxon>
        <taxon>Papilionoideae</taxon>
        <taxon>50 kb inversion clade</taxon>
        <taxon>NPAAA clade</taxon>
        <taxon>indigoferoid/millettioid clade</taxon>
        <taxon>Phaseoleae</taxon>
        <taxon>Sphenostylis</taxon>
    </lineage>
</organism>
<protein>
    <submittedName>
        <fullName evidence="1">Uncharacterized protein</fullName>
    </submittedName>
</protein>